<reference evidence="5 6" key="1">
    <citation type="submission" date="2016-10" db="EMBL/GenBank/DDBJ databases">
        <authorList>
            <person name="Varghese N."/>
            <person name="Submissions S."/>
        </authorList>
    </citation>
    <scope>NUCLEOTIDE SEQUENCE [LARGE SCALE GENOMIC DNA]</scope>
    <source>
        <strain evidence="5 6">CGMCC 1.3889</strain>
    </source>
</reference>
<feature type="transmembrane region" description="Helical" evidence="1">
    <location>
        <begin position="311"/>
        <end position="332"/>
    </location>
</feature>
<accession>A0A1H9NID8</accession>
<dbReference type="EMBL" id="FOGK01000005">
    <property type="protein sequence ID" value="SER35682.1"/>
    <property type="molecule type" value="Genomic_DNA"/>
</dbReference>
<dbReference type="Pfam" id="PF06030">
    <property type="entry name" value="WxLIP_PGBD"/>
    <property type="match status" value="1"/>
</dbReference>
<evidence type="ECO:0000259" key="3">
    <source>
        <dbReference type="Pfam" id="PF06030"/>
    </source>
</evidence>
<dbReference type="InterPro" id="IPR021759">
    <property type="entry name" value="WxLIP_HBD"/>
</dbReference>
<keyword evidence="6" id="KW-1185">Reference proteome</keyword>
<evidence type="ECO:0000259" key="4">
    <source>
        <dbReference type="Pfam" id="PF11797"/>
    </source>
</evidence>
<dbReference type="Proteomes" id="UP000182818">
    <property type="component" value="Unassembled WGS sequence"/>
</dbReference>
<keyword evidence="1" id="KW-0472">Membrane</keyword>
<feature type="signal peptide" evidence="2">
    <location>
        <begin position="1"/>
        <end position="25"/>
    </location>
</feature>
<proteinExistence type="predicted"/>
<sequence length="356" mass="39879">MKRKTFILILMTLVLSLLTILPVSANELTFGVQANLPKNQIDTKVTYFDLKLNPGASQTVTVTVTNGTKKQVKIKPEVNTATTNLNGVVEYQKVSAKNFDSSLKYSLADYVKPVETSVILKANQSKKIHLRINMPKGKFNGVMAGGIRLQDENAEVSKNAKKKKGTTVQNEYAYLIGMILQQNTTKVTPDLKLASVKPDQNNLRNVINSRLRNVKATYLNKLSVNAKVSKVGSTKTLYQQKSTNMQMAPNSVFNYGLKLNGQPLKAGKYVMNITAKSKQQTWHFKKQFTITSKKAATLNAKDVSIKKDYSWIYVTVGVVILLILIAIAFWIVRKKLKAKEFENEALRAQLKKHEHD</sequence>
<dbReference type="RefSeq" id="WP_057805315.1">
    <property type="nucleotide sequence ID" value="NZ_BJYP01000020.1"/>
</dbReference>
<evidence type="ECO:0000256" key="1">
    <source>
        <dbReference type="SAM" id="Phobius"/>
    </source>
</evidence>
<protein>
    <recommendedName>
        <fullName evidence="7">Cell surface protein</fullName>
    </recommendedName>
</protein>
<feature type="domain" description="WxL Interacting Protein host binding" evidence="4">
    <location>
        <begin position="163"/>
        <end position="299"/>
    </location>
</feature>
<keyword evidence="1" id="KW-1133">Transmembrane helix</keyword>
<comment type="caution">
    <text evidence="5">The sequence shown here is derived from an EMBL/GenBank/DDBJ whole genome shotgun (WGS) entry which is preliminary data.</text>
</comment>
<name>A0A1H9NID8_9LACO</name>
<evidence type="ECO:0000313" key="5">
    <source>
        <dbReference type="EMBL" id="SER35682.1"/>
    </source>
</evidence>
<organism evidence="5 6">
    <name type="scientific">Pediococcus ethanolidurans</name>
    <dbReference type="NCBI Taxonomy" id="319653"/>
    <lineage>
        <taxon>Bacteria</taxon>
        <taxon>Bacillati</taxon>
        <taxon>Bacillota</taxon>
        <taxon>Bacilli</taxon>
        <taxon>Lactobacillales</taxon>
        <taxon>Lactobacillaceae</taxon>
        <taxon>Pediococcus</taxon>
    </lineage>
</organism>
<dbReference type="InterPro" id="IPR010317">
    <property type="entry name" value="WxLIP_PGBD"/>
</dbReference>
<feature type="domain" description="WxL Interacting Protein peptidoglycan binding" evidence="3">
    <location>
        <begin position="30"/>
        <end position="150"/>
    </location>
</feature>
<gene>
    <name evidence="5" type="ORF">SAMN04487973_10534</name>
</gene>
<keyword evidence="1" id="KW-0812">Transmembrane</keyword>
<feature type="chain" id="PRO_5045664137" description="Cell surface protein" evidence="2">
    <location>
        <begin position="26"/>
        <end position="356"/>
    </location>
</feature>
<evidence type="ECO:0000313" key="6">
    <source>
        <dbReference type="Proteomes" id="UP000182818"/>
    </source>
</evidence>
<evidence type="ECO:0000256" key="2">
    <source>
        <dbReference type="SAM" id="SignalP"/>
    </source>
</evidence>
<dbReference type="Pfam" id="PF11797">
    <property type="entry name" value="WxLIP_HBD"/>
    <property type="match status" value="1"/>
</dbReference>
<keyword evidence="2" id="KW-0732">Signal</keyword>
<evidence type="ECO:0008006" key="7">
    <source>
        <dbReference type="Google" id="ProtNLM"/>
    </source>
</evidence>
<dbReference type="GeneID" id="76042961"/>